<dbReference type="GO" id="GO:0003677">
    <property type="term" value="F:DNA binding"/>
    <property type="evidence" value="ECO:0007669"/>
    <property type="project" value="UniProtKB-KW"/>
</dbReference>
<organism evidence="9 10">
    <name type="scientific">Olea europaea subsp. europaea</name>
    <dbReference type="NCBI Taxonomy" id="158383"/>
    <lineage>
        <taxon>Eukaryota</taxon>
        <taxon>Viridiplantae</taxon>
        <taxon>Streptophyta</taxon>
        <taxon>Embryophyta</taxon>
        <taxon>Tracheophyta</taxon>
        <taxon>Spermatophyta</taxon>
        <taxon>Magnoliopsida</taxon>
        <taxon>eudicotyledons</taxon>
        <taxon>Gunneridae</taxon>
        <taxon>Pentapetalae</taxon>
        <taxon>asterids</taxon>
        <taxon>lamiids</taxon>
        <taxon>Lamiales</taxon>
        <taxon>Oleaceae</taxon>
        <taxon>Oleeae</taxon>
        <taxon>Olea</taxon>
    </lineage>
</organism>
<keyword evidence="5" id="KW-0238">DNA-binding</keyword>
<evidence type="ECO:0000256" key="7">
    <source>
        <dbReference type="PROSITE-ProRule" id="PRU00027"/>
    </source>
</evidence>
<comment type="subcellular location">
    <subcellularLocation>
        <location evidence="1">Nucleus</location>
    </subcellularLocation>
</comment>
<evidence type="ECO:0000259" key="8">
    <source>
        <dbReference type="PROSITE" id="PS50808"/>
    </source>
</evidence>
<dbReference type="InterPro" id="IPR008906">
    <property type="entry name" value="HATC_C_dom"/>
</dbReference>
<gene>
    <name evidence="9" type="ORF">OLEA9_A114753A</name>
</gene>
<evidence type="ECO:0000256" key="2">
    <source>
        <dbReference type="ARBA" id="ARBA00022723"/>
    </source>
</evidence>
<dbReference type="SUPFAM" id="SSF53098">
    <property type="entry name" value="Ribonuclease H-like"/>
    <property type="match status" value="1"/>
</dbReference>
<keyword evidence="4" id="KW-0862">Zinc</keyword>
<keyword evidence="2" id="KW-0479">Metal-binding</keyword>
<dbReference type="OrthoDB" id="645489at2759"/>
<sequence>MSSAVMEPVPVTSQKHDPAWKHCQMYKNGDRVQLKCIYCGKIFKGGGIHRIKEHLACQKGNAATCLRVPSDVRFQMLESLNGIAVKKRKKQKLSEEMSGNFDNPETSGVDVLNHNSGLNTEVDLLPVPEMHEQNADVLVNREDTVINKVGGRKKKGRLRKAPPAANHNAIVLSNMENMNSKKVHSPVHMAIGRFFFDVGLPLDAVNSAYFQPMVDVIASHGPGVTGPSYHDIRNWILKNSVQEVRNDVDRCREAWGRTGCSVLVDEWSSERGKTFVNFLVYCPEGTIFLRSLDISHIIDSTDALYELLKKTVEEVGVRNVMQVVTSSEERYVIAGNRLTDTYPSVFWTPCAGHCIDLMLEDIRELDWIKVKLELAKSISRYIYTNSVVLNTMRRYTFGVDLVDIGITRSATDFMTLKRMVNIRHNLQSMVTSEEWMGSPFSKKPEGLAVLDCISDQSFWATCVSIVRLTDPLLRLLKIVGSAKGPAMGFIYAGLYRVKETIKKELADKTKYSTYWNIIDRRWEQLQRHPLHAAGFYFNPKFFYSLEGDVHLHIRSLVYDCIEKLVSDPKIQDKIVKETASYHSGTGDFGRKMAIRARDTLLPTEWWLTYGGGCPSLARLAIRVLSQTCSLILRNPIRTPLECVHEKKNCLEHQRLSDLVFVQYNMSLRQMVLSDKEQETLDPISYDIFSIVEDWIMDKELISEGSENSDWTAVDPPLGNTALLGPPIDDVEALGGGKLRVFSENSCVINWGYLYISHCNVQDLMIMKFLMG</sequence>
<feature type="domain" description="BED-type" evidence="8">
    <location>
        <begin position="14"/>
        <end position="72"/>
    </location>
</feature>
<evidence type="ECO:0000256" key="5">
    <source>
        <dbReference type="ARBA" id="ARBA00023125"/>
    </source>
</evidence>
<dbReference type="InterPro" id="IPR007021">
    <property type="entry name" value="DUF659"/>
</dbReference>
<dbReference type="Pfam" id="PF05699">
    <property type="entry name" value="Dimer_Tnp_hAT"/>
    <property type="match status" value="1"/>
</dbReference>
<dbReference type="EMBL" id="CACTIH010007485">
    <property type="protein sequence ID" value="CAA3014399.1"/>
    <property type="molecule type" value="Genomic_DNA"/>
</dbReference>
<comment type="caution">
    <text evidence="9">The sequence shown here is derived from an EMBL/GenBank/DDBJ whole genome shotgun (WGS) entry which is preliminary data.</text>
</comment>
<evidence type="ECO:0000256" key="4">
    <source>
        <dbReference type="ARBA" id="ARBA00022833"/>
    </source>
</evidence>
<dbReference type="InterPro" id="IPR012337">
    <property type="entry name" value="RNaseH-like_sf"/>
</dbReference>
<dbReference type="Proteomes" id="UP000594638">
    <property type="component" value="Unassembled WGS sequence"/>
</dbReference>
<dbReference type="InterPro" id="IPR003656">
    <property type="entry name" value="Znf_BED"/>
</dbReference>
<evidence type="ECO:0000256" key="1">
    <source>
        <dbReference type="ARBA" id="ARBA00004123"/>
    </source>
</evidence>
<dbReference type="PANTHER" id="PTHR32166:SF88">
    <property type="entry name" value="HAT TRANSPOSON SUPERFAMILY"/>
    <property type="match status" value="1"/>
</dbReference>
<accession>A0A8S0U5R2</accession>
<dbReference type="PROSITE" id="PS50808">
    <property type="entry name" value="ZF_BED"/>
    <property type="match status" value="1"/>
</dbReference>
<reference evidence="9 10" key="1">
    <citation type="submission" date="2019-12" db="EMBL/GenBank/DDBJ databases">
        <authorList>
            <person name="Alioto T."/>
            <person name="Alioto T."/>
            <person name="Gomez Garrido J."/>
        </authorList>
    </citation>
    <scope>NUCLEOTIDE SEQUENCE [LARGE SCALE GENOMIC DNA]</scope>
</reference>
<dbReference type="Pfam" id="PF02892">
    <property type="entry name" value="zf-BED"/>
    <property type="match status" value="1"/>
</dbReference>
<protein>
    <submittedName>
        <fullName evidence="9">Uncharacterized protein LOC111377887 isoform X1</fullName>
    </submittedName>
</protein>
<dbReference type="GO" id="GO:0005634">
    <property type="term" value="C:nucleus"/>
    <property type="evidence" value="ECO:0007669"/>
    <property type="project" value="UniProtKB-SubCell"/>
</dbReference>
<keyword evidence="6" id="KW-0539">Nucleus</keyword>
<dbReference type="Gramene" id="OE9A114753AT10">
    <property type="protein sequence ID" value="OE9A114753AC10"/>
    <property type="gene ID" value="OE9A114753A"/>
</dbReference>
<keyword evidence="3 7" id="KW-0863">Zinc-finger</keyword>
<proteinExistence type="predicted"/>
<name>A0A8S0U5R2_OLEEU</name>
<dbReference type="Pfam" id="PF04937">
    <property type="entry name" value="DUF659"/>
    <property type="match status" value="1"/>
</dbReference>
<evidence type="ECO:0000313" key="9">
    <source>
        <dbReference type="EMBL" id="CAA3014399.1"/>
    </source>
</evidence>
<dbReference type="GO" id="GO:0046983">
    <property type="term" value="F:protein dimerization activity"/>
    <property type="evidence" value="ECO:0007669"/>
    <property type="project" value="InterPro"/>
</dbReference>
<evidence type="ECO:0000256" key="6">
    <source>
        <dbReference type="ARBA" id="ARBA00023242"/>
    </source>
</evidence>
<evidence type="ECO:0000313" key="10">
    <source>
        <dbReference type="Proteomes" id="UP000594638"/>
    </source>
</evidence>
<dbReference type="AlphaFoldDB" id="A0A8S0U5R2"/>
<keyword evidence="10" id="KW-1185">Reference proteome</keyword>
<evidence type="ECO:0000256" key="3">
    <source>
        <dbReference type="ARBA" id="ARBA00022771"/>
    </source>
</evidence>
<dbReference type="GO" id="GO:0008270">
    <property type="term" value="F:zinc ion binding"/>
    <property type="evidence" value="ECO:0007669"/>
    <property type="project" value="UniProtKB-KW"/>
</dbReference>
<dbReference type="PANTHER" id="PTHR32166">
    <property type="entry name" value="OSJNBA0013A04.12 PROTEIN"/>
    <property type="match status" value="1"/>
</dbReference>